<gene>
    <name evidence="1" type="ORF">PSEMO_44210</name>
</gene>
<name>A0A1Q9QZS8_PSEPU</name>
<accession>A0A1Q9QZS8</accession>
<evidence type="ECO:0000313" key="1">
    <source>
        <dbReference type="EMBL" id="OLS60646.1"/>
    </source>
</evidence>
<comment type="caution">
    <text evidence="1">The sequence shown here is derived from an EMBL/GenBank/DDBJ whole genome shotgun (WGS) entry which is preliminary data.</text>
</comment>
<protein>
    <submittedName>
        <fullName evidence="1">Uncharacterized protein</fullName>
    </submittedName>
</protein>
<evidence type="ECO:0000313" key="2">
    <source>
        <dbReference type="Proteomes" id="UP000186736"/>
    </source>
</evidence>
<reference evidence="1 2" key="1">
    <citation type="submission" date="2016-10" db="EMBL/GenBank/DDBJ databases">
        <title>Genome Sequence of Pseudomonas putida GM4FR.</title>
        <authorList>
            <person name="Poehlein A."/>
            <person name="Wemheuer F."/>
            <person name="Hollensteiner J."/>
            <person name="Wemheuer B."/>
        </authorList>
    </citation>
    <scope>NUCLEOTIDE SEQUENCE [LARGE SCALE GENOMIC DNA]</scope>
    <source>
        <strain evidence="1 2">GM4FR</strain>
    </source>
</reference>
<dbReference type="RefSeq" id="WP_075805172.1">
    <property type="nucleotide sequence ID" value="NZ_MKZO01000041.1"/>
</dbReference>
<proteinExistence type="predicted"/>
<dbReference type="AlphaFoldDB" id="A0A1Q9QZS8"/>
<dbReference type="EMBL" id="MKZO01000041">
    <property type="protein sequence ID" value="OLS60646.1"/>
    <property type="molecule type" value="Genomic_DNA"/>
</dbReference>
<dbReference type="Proteomes" id="UP000186736">
    <property type="component" value="Unassembled WGS sequence"/>
</dbReference>
<sequence length="324" mass="36696">MKFTQSHHTIKDVIENFETLMSHMQKLINNSGQNKLIKNTKLGEMHNQLVNIKNLTDDQAAALALTISNYNQVNRIFDGSLDIHYKEHEILDLITGQHTLEGPNDKSSDRLFELGMAIRFARGSMGTFTINLETECDIIINDELAIECKNLQSAKKVKSRVKYASDQLERRFDEGLATYGFIAVDVSALIDRNKFKQFASSVFECFEKTYTVMASAGSFAPTIRENGILFSIESDKNFQKIITSYLAHQAEFALHSNLGDFRLEHLPQNCWGVIIQSAVPMIISNNENLVPIPIRTTSYFLNPAFPEQLENQMRVFLGQLSTGF</sequence>
<organism evidence="1 2">
    <name type="scientific">Pseudomonas putida</name>
    <name type="common">Arthrobacter siderocapsulatus</name>
    <dbReference type="NCBI Taxonomy" id="303"/>
    <lineage>
        <taxon>Bacteria</taxon>
        <taxon>Pseudomonadati</taxon>
        <taxon>Pseudomonadota</taxon>
        <taxon>Gammaproteobacteria</taxon>
        <taxon>Pseudomonadales</taxon>
        <taxon>Pseudomonadaceae</taxon>
        <taxon>Pseudomonas</taxon>
    </lineage>
</organism>
<dbReference type="OrthoDB" id="6980387at2"/>